<evidence type="ECO:0000313" key="2">
    <source>
        <dbReference type="EMBL" id="CAA3025759.1"/>
    </source>
</evidence>
<name>A0A8S0V3M0_OLEEU</name>
<feature type="region of interest" description="Disordered" evidence="1">
    <location>
        <begin position="1"/>
        <end position="23"/>
    </location>
</feature>
<dbReference type="Gramene" id="OE9A029200T1">
    <property type="protein sequence ID" value="OE9A029200C1"/>
    <property type="gene ID" value="OE9A029200"/>
</dbReference>
<organism evidence="2 3">
    <name type="scientific">Olea europaea subsp. europaea</name>
    <dbReference type="NCBI Taxonomy" id="158383"/>
    <lineage>
        <taxon>Eukaryota</taxon>
        <taxon>Viridiplantae</taxon>
        <taxon>Streptophyta</taxon>
        <taxon>Embryophyta</taxon>
        <taxon>Tracheophyta</taxon>
        <taxon>Spermatophyta</taxon>
        <taxon>Magnoliopsida</taxon>
        <taxon>eudicotyledons</taxon>
        <taxon>Gunneridae</taxon>
        <taxon>Pentapetalae</taxon>
        <taxon>asterids</taxon>
        <taxon>lamiids</taxon>
        <taxon>Lamiales</taxon>
        <taxon>Oleaceae</taxon>
        <taxon>Oleeae</taxon>
        <taxon>Olea</taxon>
    </lineage>
</organism>
<accession>A0A8S0V3M0</accession>
<comment type="caution">
    <text evidence="2">The sequence shown here is derived from an EMBL/GenBank/DDBJ whole genome shotgun (WGS) entry which is preliminary data.</text>
</comment>
<dbReference type="Proteomes" id="UP000594638">
    <property type="component" value="Unassembled WGS sequence"/>
</dbReference>
<protein>
    <submittedName>
        <fullName evidence="2">Uncharacterized protein</fullName>
    </submittedName>
</protein>
<keyword evidence="3" id="KW-1185">Reference proteome</keyword>
<evidence type="ECO:0000256" key="1">
    <source>
        <dbReference type="SAM" id="MobiDB-lite"/>
    </source>
</evidence>
<dbReference type="EMBL" id="CACTIH010009142">
    <property type="protein sequence ID" value="CAA3025759.1"/>
    <property type="molecule type" value="Genomic_DNA"/>
</dbReference>
<dbReference type="AlphaFoldDB" id="A0A8S0V3M0"/>
<gene>
    <name evidence="2" type="ORF">OLEA9_A029200</name>
</gene>
<evidence type="ECO:0000313" key="3">
    <source>
        <dbReference type="Proteomes" id="UP000594638"/>
    </source>
</evidence>
<proteinExistence type="predicted"/>
<reference evidence="2 3" key="1">
    <citation type="submission" date="2019-12" db="EMBL/GenBank/DDBJ databases">
        <authorList>
            <person name="Alioto T."/>
            <person name="Alioto T."/>
            <person name="Gomez Garrido J."/>
        </authorList>
    </citation>
    <scope>NUCLEOTIDE SEQUENCE [LARGE SCALE GENOMIC DNA]</scope>
</reference>
<sequence>MDIDEIFGDQGGKMSPQRAQSTFGDTTNRVNRVRGMVHFSPGVSKIWKSAIYGKKPRPDGSDQMKFIPYSNFKYFTINLKPVNFPKSDTLREVDDWSIAH</sequence>